<dbReference type="InterPro" id="IPR016975">
    <property type="entry name" value="Cell_wall_LiaF"/>
</dbReference>
<reference evidence="3" key="1">
    <citation type="journal article" date="2014" name="Int. J. Syst. Evol. Microbiol.">
        <title>Complete genome sequence of Corynebacterium casei LMG S-19264T (=DSM 44701T), isolated from a smear-ripened cheese.</title>
        <authorList>
            <consortium name="US DOE Joint Genome Institute (JGI-PGF)"/>
            <person name="Walter F."/>
            <person name="Albersmeier A."/>
            <person name="Kalinowski J."/>
            <person name="Ruckert C."/>
        </authorList>
    </citation>
    <scope>NUCLEOTIDE SEQUENCE</scope>
    <source>
        <strain evidence="3">CGMCC 1.12754</strain>
    </source>
</reference>
<comment type="caution">
    <text evidence="3">The sequence shown here is derived from an EMBL/GenBank/DDBJ whole genome shotgun (WGS) entry which is preliminary data.</text>
</comment>
<dbReference type="GO" id="GO:0016020">
    <property type="term" value="C:membrane"/>
    <property type="evidence" value="ECO:0007669"/>
    <property type="project" value="InterPro"/>
</dbReference>
<sequence>MFRRLSTDTLNWIMIIGVILFILEIAFFHGGMIFSALFSGLLIYIGWKKFNHLWGKFFFWIGIIGAVLSVFNMLAVRFLIVAGIVLFIIDFSRTKKDPDRINPYILSPNDSTAEPVIRIDPMFKHRLFGDQKTTEHAYKWQDINIHGIYGDRVIDLSNTVLPNDTSVISIRHFVGNIEIYVPYEVEVSINHSSIFGRAHIFGKKHWNLMNQTLLYQTENYDTTYPRIKIVTSLVSGDIEVKRI</sequence>
<keyword evidence="1" id="KW-0812">Transmembrane</keyword>
<proteinExistence type="predicted"/>
<dbReference type="Proteomes" id="UP000622860">
    <property type="component" value="Unassembled WGS sequence"/>
</dbReference>
<keyword evidence="1" id="KW-0472">Membrane</keyword>
<dbReference type="InterPro" id="IPR047793">
    <property type="entry name" value="LiaF_C"/>
</dbReference>
<dbReference type="PIRSF" id="PIRSF031509">
    <property type="entry name" value="Cell_wall_LiaF/YvqF"/>
    <property type="match status" value="1"/>
</dbReference>
<keyword evidence="4" id="KW-1185">Reference proteome</keyword>
<protein>
    <submittedName>
        <fullName evidence="3">Transporter</fullName>
    </submittedName>
</protein>
<reference evidence="3" key="2">
    <citation type="submission" date="2020-09" db="EMBL/GenBank/DDBJ databases">
        <authorList>
            <person name="Sun Q."/>
            <person name="Zhou Y."/>
        </authorList>
    </citation>
    <scope>NUCLEOTIDE SEQUENCE</scope>
    <source>
        <strain evidence="3">CGMCC 1.12754</strain>
    </source>
</reference>
<dbReference type="AlphaFoldDB" id="A0A917H4C6"/>
<evidence type="ECO:0000259" key="2">
    <source>
        <dbReference type="Pfam" id="PF09922"/>
    </source>
</evidence>
<evidence type="ECO:0000256" key="1">
    <source>
        <dbReference type="SAM" id="Phobius"/>
    </source>
</evidence>
<evidence type="ECO:0000313" key="3">
    <source>
        <dbReference type="EMBL" id="GGG66795.1"/>
    </source>
</evidence>
<dbReference type="InterPro" id="IPR024425">
    <property type="entry name" value="LiaF-like_C"/>
</dbReference>
<dbReference type="RefSeq" id="WP_188454064.1">
    <property type="nucleotide sequence ID" value="NZ_BMFR01000002.1"/>
</dbReference>
<name>A0A917H4C6_9BACI</name>
<feature type="transmembrane region" description="Helical" evidence="1">
    <location>
        <begin position="12"/>
        <end position="45"/>
    </location>
</feature>
<organism evidence="3 4">
    <name type="scientific">Virgibacillus oceani</name>
    <dbReference type="NCBI Taxonomy" id="1479511"/>
    <lineage>
        <taxon>Bacteria</taxon>
        <taxon>Bacillati</taxon>
        <taxon>Bacillota</taxon>
        <taxon>Bacilli</taxon>
        <taxon>Bacillales</taxon>
        <taxon>Bacillaceae</taxon>
        <taxon>Virgibacillus</taxon>
    </lineage>
</organism>
<dbReference type="Pfam" id="PF09922">
    <property type="entry name" value="LiaF-like_C"/>
    <property type="match status" value="1"/>
</dbReference>
<dbReference type="EMBL" id="BMFR01000002">
    <property type="protein sequence ID" value="GGG66795.1"/>
    <property type="molecule type" value="Genomic_DNA"/>
</dbReference>
<evidence type="ECO:0000313" key="4">
    <source>
        <dbReference type="Proteomes" id="UP000622860"/>
    </source>
</evidence>
<keyword evidence="1" id="KW-1133">Transmembrane helix</keyword>
<dbReference type="NCBIfam" id="NF040535">
    <property type="entry name" value="LiaF_C_term"/>
    <property type="match status" value="1"/>
</dbReference>
<gene>
    <name evidence="3" type="ORF">GCM10011398_08060</name>
</gene>
<feature type="transmembrane region" description="Helical" evidence="1">
    <location>
        <begin position="57"/>
        <end position="89"/>
    </location>
</feature>
<accession>A0A917H4C6</accession>
<feature type="domain" description="Cell wall-active antibiotics response LiaF-like C-terminal" evidence="2">
    <location>
        <begin position="128"/>
        <end position="240"/>
    </location>
</feature>